<dbReference type="InterPro" id="IPR001387">
    <property type="entry name" value="Cro/C1-type_HTH"/>
</dbReference>
<accession>A0A485BD83</accession>
<dbReference type="Pfam" id="PF01381">
    <property type="entry name" value="HTH_3"/>
    <property type="match status" value="1"/>
</dbReference>
<dbReference type="PANTHER" id="PTHR40661">
    <property type="match status" value="1"/>
</dbReference>
<dbReference type="PANTHER" id="PTHR40661:SF3">
    <property type="entry name" value="FELS-1 PROPHAGE TRANSCRIPTIONAL REGULATOR"/>
    <property type="match status" value="1"/>
</dbReference>
<dbReference type="InterPro" id="IPR036286">
    <property type="entry name" value="LexA/Signal_pep-like_sf"/>
</dbReference>
<sequence length="218" mass="23829">MKMNDRIRSRRKELKMTQSVLAKLVGVNRVTITGWESGDYKPGGENLQALAAALEKTPQWLLEGKDDGSQQPPTMNPEQRFGIRSVPVLTWVQAGEWTANSGAITERDIQDWVYTSAAVSESAFALIVRGDSMTNPTGAPSIPEGSIVVVEPDFGDASQANGKIVIAQLMGSDEATIKKFVIDGPLKYLVPLNPNYRMLEVNGNCRLVGLVRQVIMDL</sequence>
<dbReference type="AlphaFoldDB" id="A0A485BD83"/>
<feature type="domain" description="HTH cro/C1-type" evidence="4">
    <location>
        <begin position="7"/>
        <end position="61"/>
    </location>
</feature>
<dbReference type="SUPFAM" id="SSF47413">
    <property type="entry name" value="lambda repressor-like DNA-binding domains"/>
    <property type="match status" value="1"/>
</dbReference>
<evidence type="ECO:0000313" key="5">
    <source>
        <dbReference type="EMBL" id="VFS66799.1"/>
    </source>
</evidence>
<dbReference type="EMBL" id="CAADJD010000019">
    <property type="protein sequence ID" value="VFS66799.1"/>
    <property type="molecule type" value="Genomic_DNA"/>
</dbReference>
<evidence type="ECO:0000256" key="1">
    <source>
        <dbReference type="ARBA" id="ARBA00023015"/>
    </source>
</evidence>
<gene>
    <name evidence="5" type="ORF">NCTC12993_03617</name>
</gene>
<keyword evidence="2" id="KW-0238">DNA-binding</keyword>
<dbReference type="CDD" id="cd06529">
    <property type="entry name" value="S24_LexA-like"/>
    <property type="match status" value="1"/>
</dbReference>
<protein>
    <submittedName>
        <fullName evidence="5">Uncharacterized HTH-type transcriptional regulator CBU_1416</fullName>
    </submittedName>
</protein>
<keyword evidence="1" id="KW-0805">Transcription regulation</keyword>
<dbReference type="RefSeq" id="WP_061279088.1">
    <property type="nucleotide sequence ID" value="NZ_BCTM01000001.1"/>
</dbReference>
<evidence type="ECO:0000256" key="3">
    <source>
        <dbReference type="ARBA" id="ARBA00023163"/>
    </source>
</evidence>
<dbReference type="Pfam" id="PF00717">
    <property type="entry name" value="Peptidase_S24"/>
    <property type="match status" value="1"/>
</dbReference>
<dbReference type="Gene3D" id="1.10.260.40">
    <property type="entry name" value="lambda repressor-like DNA-binding domains"/>
    <property type="match status" value="1"/>
</dbReference>
<dbReference type="Gene3D" id="2.10.109.10">
    <property type="entry name" value="Umud Fragment, subunit A"/>
    <property type="match status" value="1"/>
</dbReference>
<dbReference type="CDD" id="cd00093">
    <property type="entry name" value="HTH_XRE"/>
    <property type="match status" value="1"/>
</dbReference>
<name>A0A485BD83_KLUCR</name>
<dbReference type="SUPFAM" id="SSF51306">
    <property type="entry name" value="LexA/Signal peptidase"/>
    <property type="match status" value="1"/>
</dbReference>
<evidence type="ECO:0000313" key="6">
    <source>
        <dbReference type="Proteomes" id="UP000401081"/>
    </source>
</evidence>
<organism evidence="5 6">
    <name type="scientific">Kluyvera cryocrescens</name>
    <name type="common">Kluyvera citrophila</name>
    <dbReference type="NCBI Taxonomy" id="580"/>
    <lineage>
        <taxon>Bacteria</taxon>
        <taxon>Pseudomonadati</taxon>
        <taxon>Pseudomonadota</taxon>
        <taxon>Gammaproteobacteria</taxon>
        <taxon>Enterobacterales</taxon>
        <taxon>Enterobacteriaceae</taxon>
        <taxon>Kluyvera</taxon>
    </lineage>
</organism>
<dbReference type="Proteomes" id="UP000401081">
    <property type="component" value="Unassembled WGS sequence"/>
</dbReference>
<evidence type="ECO:0000256" key="2">
    <source>
        <dbReference type="ARBA" id="ARBA00023125"/>
    </source>
</evidence>
<evidence type="ECO:0000259" key="4">
    <source>
        <dbReference type="PROSITE" id="PS50943"/>
    </source>
</evidence>
<keyword evidence="3" id="KW-0804">Transcription</keyword>
<keyword evidence="6" id="KW-1185">Reference proteome</keyword>
<reference evidence="5 6" key="1">
    <citation type="submission" date="2019-03" db="EMBL/GenBank/DDBJ databases">
        <authorList>
            <consortium name="Pathogen Informatics"/>
        </authorList>
    </citation>
    <scope>NUCLEOTIDE SEQUENCE [LARGE SCALE GENOMIC DNA]</scope>
    <source>
        <strain evidence="5 6">NCTC12993</strain>
    </source>
</reference>
<proteinExistence type="predicted"/>
<dbReference type="InterPro" id="IPR015927">
    <property type="entry name" value="Peptidase_S24_S26A/B/C"/>
</dbReference>
<dbReference type="PROSITE" id="PS50943">
    <property type="entry name" value="HTH_CROC1"/>
    <property type="match status" value="1"/>
</dbReference>
<dbReference type="GO" id="GO:0003677">
    <property type="term" value="F:DNA binding"/>
    <property type="evidence" value="ECO:0007669"/>
    <property type="project" value="UniProtKB-KW"/>
</dbReference>
<dbReference type="InterPro" id="IPR039418">
    <property type="entry name" value="LexA-like"/>
</dbReference>
<dbReference type="InterPro" id="IPR010982">
    <property type="entry name" value="Lambda_DNA-bd_dom_sf"/>
</dbReference>
<dbReference type="SMART" id="SM00530">
    <property type="entry name" value="HTH_XRE"/>
    <property type="match status" value="1"/>
</dbReference>